<dbReference type="GO" id="GO:0000724">
    <property type="term" value="P:double-strand break repair via homologous recombination"/>
    <property type="evidence" value="ECO:0007669"/>
    <property type="project" value="TreeGrafter"/>
</dbReference>
<evidence type="ECO:0000256" key="12">
    <source>
        <dbReference type="SAM" id="MobiDB-lite"/>
    </source>
</evidence>
<proteinExistence type="inferred from homology"/>
<evidence type="ECO:0000256" key="1">
    <source>
        <dbReference type="ARBA" id="ARBA00004123"/>
    </source>
</evidence>
<feature type="non-terminal residue" evidence="14">
    <location>
        <position position="1"/>
    </location>
</feature>
<evidence type="ECO:0000256" key="2">
    <source>
        <dbReference type="ARBA" id="ARBA00004286"/>
    </source>
</evidence>
<dbReference type="InterPro" id="IPR027417">
    <property type="entry name" value="P-loop_NTPase"/>
</dbReference>
<dbReference type="GO" id="GO:0035861">
    <property type="term" value="C:site of double-strand break"/>
    <property type="evidence" value="ECO:0007669"/>
    <property type="project" value="TreeGrafter"/>
</dbReference>
<dbReference type="GO" id="GO:0016887">
    <property type="term" value="F:ATP hydrolysis activity"/>
    <property type="evidence" value="ECO:0007669"/>
    <property type="project" value="InterPro"/>
</dbReference>
<keyword evidence="10" id="KW-0234">DNA repair</keyword>
<evidence type="ECO:0000256" key="7">
    <source>
        <dbReference type="ARBA" id="ARBA00022840"/>
    </source>
</evidence>
<keyword evidence="4" id="KW-0158">Chromosome</keyword>
<dbReference type="PANTHER" id="PTHR19306">
    <property type="entry name" value="STRUCTURAL MAINTENANCE OF CHROMOSOMES 5,6 SMC5, SMC6"/>
    <property type="match status" value="1"/>
</dbReference>
<sequence length="272" mass="29563">MAKHAASDSDDEATSPKRPRINGTGPSSQTLPASTPPPLPKARATQDGSDDDDDEDEDDMDVEEDEEEQARQTQQVKDMRSKTKATGQVAQAGIIEQVHLENFMHEKARQGKEQRANASRSTAPQSHKLTTVNFGPQINFLVGMNGSGKSAILTGITMALGGNAKLTNRASKSSGFVREGCSVAKASVKLRNRGSDAYHHNVYGDSITIERTLRVNGGGQYKMISAEGVTICTKKHTLDLIREFQPFAERGGEADDRVSCTVDHYNIQVEYV</sequence>
<dbReference type="AlphaFoldDB" id="A0A0H5FRM9"/>
<keyword evidence="8" id="KW-0175">Coiled coil</keyword>
<keyword evidence="11" id="KW-0539">Nucleus</keyword>
<feature type="compositionally biased region" description="Polar residues" evidence="12">
    <location>
        <begin position="116"/>
        <end position="127"/>
    </location>
</feature>
<comment type="similarity">
    <text evidence="3">Belongs to the SMC family. SMC6 subfamily.</text>
</comment>
<dbReference type="SUPFAM" id="SSF52540">
    <property type="entry name" value="P-loop containing nucleoside triphosphate hydrolases"/>
    <property type="match status" value="1"/>
</dbReference>
<dbReference type="GO" id="GO:0030915">
    <property type="term" value="C:Smc5-Smc6 complex"/>
    <property type="evidence" value="ECO:0007669"/>
    <property type="project" value="TreeGrafter"/>
</dbReference>
<evidence type="ECO:0000256" key="5">
    <source>
        <dbReference type="ARBA" id="ARBA00022741"/>
    </source>
</evidence>
<protein>
    <recommendedName>
        <fullName evidence="13">Rad50/SbcC-type AAA domain-containing protein</fullName>
    </recommendedName>
</protein>
<evidence type="ECO:0000256" key="8">
    <source>
        <dbReference type="ARBA" id="ARBA00023054"/>
    </source>
</evidence>
<organism evidence="14">
    <name type="scientific">Leucosporidium scottii</name>
    <dbReference type="NCBI Taxonomy" id="5278"/>
    <lineage>
        <taxon>Eukaryota</taxon>
        <taxon>Fungi</taxon>
        <taxon>Dikarya</taxon>
        <taxon>Basidiomycota</taxon>
        <taxon>Pucciniomycotina</taxon>
        <taxon>Microbotryomycetes</taxon>
        <taxon>Leucosporidiales</taxon>
        <taxon>Leucosporidium</taxon>
    </lineage>
</organism>
<name>A0A0H5FRM9_9BASI</name>
<accession>A0A0H5FRM9</accession>
<feature type="compositionally biased region" description="Acidic residues" evidence="12">
    <location>
        <begin position="48"/>
        <end position="68"/>
    </location>
</feature>
<evidence type="ECO:0000256" key="6">
    <source>
        <dbReference type="ARBA" id="ARBA00022763"/>
    </source>
</evidence>
<gene>
    <name evidence="14" type="ORF">ls5930a1_00015</name>
</gene>
<keyword evidence="5" id="KW-0547">Nucleotide-binding</keyword>
<keyword evidence="7" id="KW-0067">ATP-binding</keyword>
<evidence type="ECO:0000313" key="14">
    <source>
        <dbReference type="EMBL" id="CRX78942.1"/>
    </source>
</evidence>
<evidence type="ECO:0000256" key="9">
    <source>
        <dbReference type="ARBA" id="ARBA00023172"/>
    </source>
</evidence>
<dbReference type="GO" id="GO:0005524">
    <property type="term" value="F:ATP binding"/>
    <property type="evidence" value="ECO:0007669"/>
    <property type="project" value="UniProtKB-KW"/>
</dbReference>
<evidence type="ECO:0000259" key="13">
    <source>
        <dbReference type="Pfam" id="PF13476"/>
    </source>
</evidence>
<dbReference type="InterPro" id="IPR038729">
    <property type="entry name" value="Rad50/SbcC_AAA"/>
</dbReference>
<feature type="domain" description="Rad50/SbcC-type AAA" evidence="13">
    <location>
        <begin position="126"/>
        <end position="239"/>
    </location>
</feature>
<feature type="region of interest" description="Disordered" evidence="12">
    <location>
        <begin position="107"/>
        <end position="127"/>
    </location>
</feature>
<comment type="subcellular location">
    <subcellularLocation>
        <location evidence="2">Chromosome</location>
    </subcellularLocation>
    <subcellularLocation>
        <location evidence="1">Nucleus</location>
    </subcellularLocation>
</comment>
<keyword evidence="6" id="KW-0227">DNA damage</keyword>
<dbReference type="Pfam" id="PF13476">
    <property type="entry name" value="AAA_23"/>
    <property type="match status" value="1"/>
</dbReference>
<dbReference type="EMBL" id="LN868506">
    <property type="protein sequence ID" value="CRX78942.1"/>
    <property type="molecule type" value="Genomic_DNA"/>
</dbReference>
<feature type="compositionally biased region" description="Polar residues" evidence="12">
    <location>
        <begin position="24"/>
        <end position="33"/>
    </location>
</feature>
<dbReference type="GO" id="GO:0003684">
    <property type="term" value="F:damaged DNA binding"/>
    <property type="evidence" value="ECO:0007669"/>
    <property type="project" value="TreeGrafter"/>
</dbReference>
<reference evidence="14" key="1">
    <citation type="submission" date="2015-06" db="EMBL/GenBank/DDBJ databases">
        <title>Genetic Architecture Underlying Mating-Type Determination in the Yeast Leucosporidium scottii and the Evolution of Mating Systems in Basidiomycetes.</title>
        <authorList>
            <person name="Maia T.M."/>
            <person name="Lopes S."/>
            <person name="Almeida J.M.G.C.F."/>
            <person name="Rosa L.H."/>
            <person name="Sampaio J.P."/>
            <person name="Goncalves P."/>
            <person name="Coelho M.A."/>
        </authorList>
    </citation>
    <scope>NUCLEOTIDE SEQUENCE</scope>
</reference>
<evidence type="ECO:0000256" key="10">
    <source>
        <dbReference type="ARBA" id="ARBA00023204"/>
    </source>
</evidence>
<dbReference type="GO" id="GO:0003697">
    <property type="term" value="F:single-stranded DNA binding"/>
    <property type="evidence" value="ECO:0007669"/>
    <property type="project" value="TreeGrafter"/>
</dbReference>
<keyword evidence="9" id="KW-0233">DNA recombination</keyword>
<feature type="region of interest" description="Disordered" evidence="12">
    <location>
        <begin position="1"/>
        <end position="88"/>
    </location>
</feature>
<dbReference type="Gene3D" id="3.40.50.300">
    <property type="entry name" value="P-loop containing nucleotide triphosphate hydrolases"/>
    <property type="match status" value="1"/>
</dbReference>
<evidence type="ECO:0000256" key="4">
    <source>
        <dbReference type="ARBA" id="ARBA00022454"/>
    </source>
</evidence>
<evidence type="ECO:0000256" key="11">
    <source>
        <dbReference type="ARBA" id="ARBA00023242"/>
    </source>
</evidence>
<evidence type="ECO:0000256" key="3">
    <source>
        <dbReference type="ARBA" id="ARBA00006793"/>
    </source>
</evidence>
<dbReference type="PANTHER" id="PTHR19306:SF6">
    <property type="entry name" value="STRUCTURAL MAINTENANCE OF CHROMOSOMES PROTEIN 6"/>
    <property type="match status" value="1"/>
</dbReference>
<dbReference type="GO" id="GO:0005634">
    <property type="term" value="C:nucleus"/>
    <property type="evidence" value="ECO:0007669"/>
    <property type="project" value="UniProtKB-SubCell"/>
</dbReference>